<sequence>MNKSIGLVVLMGGALIAAALVYGEWQRRQEDDRQQAAHLLASCVNQGLLSLFRLQANDWKKKPDFHRQEEISLQVAVAELPEKILAIKPSDYSGRIANAVALCESLTENSIRQHGTIFGPVGNFAEAGPVDPAALVVEKNRSRQARTLRQLHISARAAERYLEDLETDLESKLIAAKLDARTEELVRKEIRSEVLDYYQQGDFSRSSVERYIARREKLAQLLADNPRGYSRRGGTLYFYDPALRRSVDSLSRALSQGHTDVIGNWQRIVRHQQRRVEQEREAE</sequence>
<reference evidence="2" key="1">
    <citation type="submission" date="2016-01" db="EMBL/GenBank/DDBJ databases">
        <title>Complete genome sequence of Microbulbifer sp. CCB-MM1, a halophile isolated from Matang Mangrove Forest, Perak.</title>
        <authorList>
            <person name="Moh T.H."/>
            <person name="Dinesh B."/>
            <person name="Lau N.-S."/>
            <person name="Go F."/>
            <person name="Alexander Chong S.-C."/>
        </authorList>
    </citation>
    <scope>NUCLEOTIDE SEQUENCE [LARGE SCALE GENOMIC DNA]</scope>
    <source>
        <strain evidence="2">CCB-MM1</strain>
    </source>
</reference>
<organism evidence="1 2">
    <name type="scientific">Microbulbifer aggregans</name>
    <dbReference type="NCBI Taxonomy" id="1769779"/>
    <lineage>
        <taxon>Bacteria</taxon>
        <taxon>Pseudomonadati</taxon>
        <taxon>Pseudomonadota</taxon>
        <taxon>Gammaproteobacteria</taxon>
        <taxon>Cellvibrionales</taxon>
        <taxon>Microbulbiferaceae</taxon>
        <taxon>Microbulbifer</taxon>
    </lineage>
</organism>
<gene>
    <name evidence="1" type="ORF">AUP74_00946</name>
</gene>
<accession>A0A1C9W5I3</accession>
<proteinExistence type="predicted"/>
<dbReference type="KEGG" id="micc:AUP74_00946"/>
<dbReference type="Proteomes" id="UP000095672">
    <property type="component" value="Chromosome"/>
</dbReference>
<dbReference type="EMBL" id="CP014143">
    <property type="protein sequence ID" value="AOS96412.1"/>
    <property type="molecule type" value="Genomic_DNA"/>
</dbReference>
<evidence type="ECO:0000313" key="2">
    <source>
        <dbReference type="Proteomes" id="UP000095672"/>
    </source>
</evidence>
<dbReference type="PATRIC" id="fig|1769779.3.peg.964"/>
<evidence type="ECO:0000313" key="1">
    <source>
        <dbReference type="EMBL" id="AOS96412.1"/>
    </source>
</evidence>
<keyword evidence="2" id="KW-1185">Reference proteome</keyword>
<protein>
    <submittedName>
        <fullName evidence="1">Uncharacterized protein</fullName>
    </submittedName>
</protein>
<dbReference type="AlphaFoldDB" id="A0A1C9W5I3"/>
<dbReference type="OrthoDB" id="5730557at2"/>
<name>A0A1C9W5I3_9GAMM</name>
<dbReference type="STRING" id="1769779.AUP74_00946"/>
<dbReference type="RefSeq" id="WP_069946554.1">
    <property type="nucleotide sequence ID" value="NZ_CP014143.1"/>
</dbReference>